<dbReference type="InterPro" id="IPR020615">
    <property type="entry name" value="Thiolase_acyl_enz_int_AS"/>
</dbReference>
<evidence type="ECO:0000256" key="15">
    <source>
        <dbReference type="SAM" id="MobiDB-lite"/>
    </source>
</evidence>
<keyword evidence="5 14" id="KW-0808">Transferase</keyword>
<evidence type="ECO:0000259" key="16">
    <source>
        <dbReference type="Pfam" id="PF00108"/>
    </source>
</evidence>
<dbReference type="InterPro" id="IPR002155">
    <property type="entry name" value="Thiolase"/>
</dbReference>
<evidence type="ECO:0000256" key="13">
    <source>
        <dbReference type="ARBA" id="ARBA00049306"/>
    </source>
</evidence>
<organism evidence="18 19">
    <name type="scientific">Podarcis muralis</name>
    <name type="common">Wall lizard</name>
    <name type="synonym">Lacerta muralis</name>
    <dbReference type="NCBI Taxonomy" id="64176"/>
    <lineage>
        <taxon>Eukaryota</taxon>
        <taxon>Metazoa</taxon>
        <taxon>Chordata</taxon>
        <taxon>Craniata</taxon>
        <taxon>Vertebrata</taxon>
        <taxon>Euteleostomi</taxon>
        <taxon>Lepidosauria</taxon>
        <taxon>Squamata</taxon>
        <taxon>Bifurcata</taxon>
        <taxon>Unidentata</taxon>
        <taxon>Episquamata</taxon>
        <taxon>Laterata</taxon>
        <taxon>Lacertibaenia</taxon>
        <taxon>Lacertidae</taxon>
        <taxon>Podarcis</taxon>
    </lineage>
</organism>
<keyword evidence="10 14" id="KW-0012">Acyltransferase</keyword>
<dbReference type="PROSITE" id="PS00098">
    <property type="entry name" value="THIOLASE_1"/>
    <property type="match status" value="1"/>
</dbReference>
<protein>
    <recommendedName>
        <fullName evidence="4">acetyl-CoA C-acetyltransferase</fullName>
        <ecNumber evidence="4">2.3.1.9</ecNumber>
    </recommendedName>
</protein>
<evidence type="ECO:0000256" key="10">
    <source>
        <dbReference type="ARBA" id="ARBA00023315"/>
    </source>
</evidence>
<dbReference type="Proteomes" id="UP000472272">
    <property type="component" value="Chromosome 12"/>
</dbReference>
<proteinExistence type="inferred from homology"/>
<evidence type="ECO:0000259" key="17">
    <source>
        <dbReference type="Pfam" id="PF02803"/>
    </source>
</evidence>
<evidence type="ECO:0000256" key="14">
    <source>
        <dbReference type="RuleBase" id="RU003557"/>
    </source>
</evidence>
<comment type="catalytic activity">
    <reaction evidence="13">
        <text>3-oxohexadecanedioyl-CoA + CoA = tetradecanedioyl-CoA + acetyl-CoA</text>
        <dbReference type="Rhea" id="RHEA:40343"/>
        <dbReference type="ChEBI" id="CHEBI:57287"/>
        <dbReference type="ChEBI" id="CHEBI:57288"/>
        <dbReference type="ChEBI" id="CHEBI:77081"/>
        <dbReference type="ChEBI" id="CHEBI:77084"/>
    </reaction>
    <physiologicalReaction direction="left-to-right" evidence="13">
        <dbReference type="Rhea" id="RHEA:40344"/>
    </physiologicalReaction>
</comment>
<dbReference type="GO" id="GO:0005777">
    <property type="term" value="C:peroxisome"/>
    <property type="evidence" value="ECO:0007669"/>
    <property type="project" value="UniProtKB-SubCell"/>
</dbReference>
<reference evidence="18" key="2">
    <citation type="submission" date="2025-08" db="UniProtKB">
        <authorList>
            <consortium name="Ensembl"/>
        </authorList>
    </citation>
    <scope>IDENTIFICATION</scope>
</reference>
<dbReference type="InterPro" id="IPR050215">
    <property type="entry name" value="Thiolase-like_sf_Thiolase"/>
</dbReference>
<comment type="subcellular location">
    <subcellularLocation>
        <location evidence="1">Peroxisome</location>
    </subcellularLocation>
</comment>
<comment type="similarity">
    <text evidence="3 14">Belongs to the thiolase-like superfamily. Thiolase family.</text>
</comment>
<dbReference type="SUPFAM" id="SSF53901">
    <property type="entry name" value="Thiolase-like"/>
    <property type="match status" value="2"/>
</dbReference>
<dbReference type="AlphaFoldDB" id="A0A670IW86"/>
<dbReference type="InterPro" id="IPR020617">
    <property type="entry name" value="Thiolase_C"/>
</dbReference>
<feature type="region of interest" description="Disordered" evidence="15">
    <location>
        <begin position="91"/>
        <end position="133"/>
    </location>
</feature>
<dbReference type="NCBIfam" id="TIGR01930">
    <property type="entry name" value="AcCoA-C-Actrans"/>
    <property type="match status" value="1"/>
</dbReference>
<evidence type="ECO:0000256" key="2">
    <source>
        <dbReference type="ARBA" id="ARBA00004846"/>
    </source>
</evidence>
<dbReference type="GO" id="GO:0006635">
    <property type="term" value="P:fatty acid beta-oxidation"/>
    <property type="evidence" value="ECO:0007669"/>
    <property type="project" value="Ensembl"/>
</dbReference>
<dbReference type="Pfam" id="PF00108">
    <property type="entry name" value="Thiolase_N"/>
    <property type="match status" value="1"/>
</dbReference>
<evidence type="ECO:0000256" key="9">
    <source>
        <dbReference type="ARBA" id="ARBA00023140"/>
    </source>
</evidence>
<feature type="domain" description="Thiolase C-terminal" evidence="17">
    <location>
        <begin position="439"/>
        <end position="521"/>
    </location>
</feature>
<accession>A0A670IW86</accession>
<evidence type="ECO:0000256" key="8">
    <source>
        <dbReference type="ARBA" id="ARBA00023098"/>
    </source>
</evidence>
<dbReference type="InterPro" id="IPR020616">
    <property type="entry name" value="Thiolase_N"/>
</dbReference>
<comment type="catalytic activity">
    <reaction evidence="12">
        <text>2 acetyl-CoA = acetoacetyl-CoA + CoA</text>
        <dbReference type="Rhea" id="RHEA:21036"/>
        <dbReference type="ChEBI" id="CHEBI:57286"/>
        <dbReference type="ChEBI" id="CHEBI:57287"/>
        <dbReference type="ChEBI" id="CHEBI:57288"/>
        <dbReference type="EC" id="2.3.1.9"/>
    </reaction>
    <physiologicalReaction direction="right-to-left" evidence="12">
        <dbReference type="Rhea" id="RHEA:21038"/>
    </physiologicalReaction>
</comment>
<reference evidence="18 19" key="1">
    <citation type="journal article" date="2019" name="Proc. Natl. Acad. Sci. U.S.A.">
        <title>Regulatory changes in pterin and carotenoid genes underlie balanced color polymorphisms in the wall lizard.</title>
        <authorList>
            <person name="Andrade P."/>
            <person name="Pinho C."/>
            <person name="Perez I de Lanuza G."/>
            <person name="Afonso S."/>
            <person name="Brejcha J."/>
            <person name="Rubin C.J."/>
            <person name="Wallerman O."/>
            <person name="Pereira P."/>
            <person name="Sabatino S.J."/>
            <person name="Bellati A."/>
            <person name="Pellitteri-Rosa D."/>
            <person name="Bosakova Z."/>
            <person name="Bunikis I."/>
            <person name="Carretero M.A."/>
            <person name="Feiner N."/>
            <person name="Marsik P."/>
            <person name="Pauperio F."/>
            <person name="Salvi D."/>
            <person name="Soler L."/>
            <person name="While G.M."/>
            <person name="Uller T."/>
            <person name="Font E."/>
            <person name="Andersson L."/>
            <person name="Carneiro M."/>
        </authorList>
    </citation>
    <scope>NUCLEOTIDE SEQUENCE</scope>
</reference>
<dbReference type="Pfam" id="PF02803">
    <property type="entry name" value="Thiolase_C"/>
    <property type="match status" value="1"/>
</dbReference>
<feature type="domain" description="Thiolase N-terminal" evidence="16">
    <location>
        <begin position="178"/>
        <end position="430"/>
    </location>
</feature>
<dbReference type="InterPro" id="IPR016039">
    <property type="entry name" value="Thiolase-like"/>
</dbReference>
<evidence type="ECO:0000256" key="4">
    <source>
        <dbReference type="ARBA" id="ARBA00012705"/>
    </source>
</evidence>
<reference evidence="18" key="3">
    <citation type="submission" date="2025-09" db="UniProtKB">
        <authorList>
            <consortium name="Ensembl"/>
        </authorList>
    </citation>
    <scope>IDENTIFICATION</scope>
</reference>
<dbReference type="GO" id="GO:0008206">
    <property type="term" value="P:bile acid metabolic process"/>
    <property type="evidence" value="ECO:0007669"/>
    <property type="project" value="Ensembl"/>
</dbReference>
<dbReference type="PANTHER" id="PTHR43853">
    <property type="entry name" value="3-KETOACYL-COA THIOLASE, PEROXISOMAL"/>
    <property type="match status" value="1"/>
</dbReference>
<keyword evidence="19" id="KW-1185">Reference proteome</keyword>
<keyword evidence="7" id="KW-0809">Transit peptide</keyword>
<name>A0A670IW86_PODMU</name>
<evidence type="ECO:0000256" key="5">
    <source>
        <dbReference type="ARBA" id="ARBA00022679"/>
    </source>
</evidence>
<dbReference type="OMA" id="HAGEQSM"/>
<keyword evidence="9" id="KW-0576">Peroxisome</keyword>
<evidence type="ECO:0000256" key="12">
    <source>
        <dbReference type="ARBA" id="ARBA00037000"/>
    </source>
</evidence>
<gene>
    <name evidence="18" type="primary">ACAA1</name>
</gene>
<evidence type="ECO:0000313" key="18">
    <source>
        <dbReference type="Ensembl" id="ENSPMRP00000016061.1"/>
    </source>
</evidence>
<dbReference type="Ensembl" id="ENSPMRT00000017144.1">
    <property type="protein sequence ID" value="ENSPMRP00000016061.1"/>
    <property type="gene ID" value="ENSPMRG00000010729.1"/>
</dbReference>
<dbReference type="GO" id="GO:0003985">
    <property type="term" value="F:acetyl-CoA C-acetyltransferase activity"/>
    <property type="evidence" value="ECO:0007669"/>
    <property type="project" value="UniProtKB-EC"/>
</dbReference>
<evidence type="ECO:0000256" key="7">
    <source>
        <dbReference type="ARBA" id="ARBA00022946"/>
    </source>
</evidence>
<evidence type="ECO:0000256" key="1">
    <source>
        <dbReference type="ARBA" id="ARBA00004275"/>
    </source>
</evidence>
<dbReference type="GO" id="GO:0010124">
    <property type="term" value="P:phenylacetate catabolic process"/>
    <property type="evidence" value="ECO:0007669"/>
    <property type="project" value="TreeGrafter"/>
</dbReference>
<evidence type="ECO:0000256" key="3">
    <source>
        <dbReference type="ARBA" id="ARBA00010982"/>
    </source>
</evidence>
<comment type="pathway">
    <text evidence="2">Lipid metabolism; peroxisomal fatty acid beta-oxidation.</text>
</comment>
<keyword evidence="8" id="KW-0443">Lipid metabolism</keyword>
<evidence type="ECO:0000313" key="19">
    <source>
        <dbReference type="Proteomes" id="UP000472272"/>
    </source>
</evidence>
<dbReference type="CDD" id="cd00751">
    <property type="entry name" value="thiolase"/>
    <property type="match status" value="1"/>
</dbReference>
<dbReference type="Gene3D" id="3.40.47.10">
    <property type="match status" value="2"/>
</dbReference>
<keyword evidence="6" id="KW-0276">Fatty acid metabolism</keyword>
<dbReference type="EC" id="2.3.1.9" evidence="4"/>
<dbReference type="PANTHER" id="PTHR43853:SF8">
    <property type="entry name" value="3-KETOACYL-COA THIOLASE, PEROXISOMAL"/>
    <property type="match status" value="1"/>
</dbReference>
<evidence type="ECO:0000256" key="6">
    <source>
        <dbReference type="ARBA" id="ARBA00022832"/>
    </source>
</evidence>
<dbReference type="GeneTree" id="ENSGT01030000234626"/>
<sequence>MQRAGGVVFSASHLVLPVEGRIKALPGMQRAGGVAFSASHPPAQLRGGARRLPACSAQGAWCSLLLSPARPAEWRSEVPPSMQRAGGVAFSASLTRPPSRGEERGASRHAARRGAWLSGAASPAQSRGGAERRRMQRLQVVIGHLSGAGGGRPASLRPNPCLGYSGAAFSTAAAPEDVVVVHGLRTPIAKAKRGGFKETTPDELLAAVMTAVLKDLNLSPEKLGDICVGNVLQPGAGALVARIGQFLSGIPETVPISCVNRQCSSGLQALINIAGGIRNGAYDMGLACGVESMSLRTVGNPGDVSSRMMDNSNARDCLIPMGITSENVAERFNVTRKKQDAFALASQQKAARAQQMGWFKDEIVPVTTTFTDDQGQEKTITVLQDEGVRPSTTLEGLAKLKPAFKENGTTTAGNSSQVSDGAAAVLLARRSRASQLGLPILGVLRSCAIVGVPPDVMGIGPAYAIPVALEKAGLTVKDIDIFEINEAFASQAVYCVEKLGIPMEKVNPLGGAIALGHPSGLHWGAAGGHSAQRAEASGEERIWRGLHVHWNRDGSSCGVRVPWKVNRTLACLTAGSFQHLPPNDS</sequence>
<comment type="catalytic activity">
    <reaction evidence="11">
        <text>3-oxo-(6Z,9Z,12Z,15Z,18Z,21Z)-tetracosahexaenoyl-CoA + CoA = (4Z,7Z,10Z,13Z,16Z,19Z)-docosahexaenoyl-CoA + acetyl-CoA</text>
        <dbReference type="Rhea" id="RHEA:39131"/>
        <dbReference type="ChEBI" id="CHEBI:57287"/>
        <dbReference type="ChEBI" id="CHEBI:57288"/>
        <dbReference type="ChEBI" id="CHEBI:74298"/>
        <dbReference type="ChEBI" id="CHEBI:74304"/>
    </reaction>
    <physiologicalReaction direction="left-to-right" evidence="11">
        <dbReference type="Rhea" id="RHEA:39132"/>
    </physiologicalReaction>
</comment>
<dbReference type="GO" id="GO:0000038">
    <property type="term" value="P:very long-chain fatty acid metabolic process"/>
    <property type="evidence" value="ECO:0007669"/>
    <property type="project" value="Ensembl"/>
</dbReference>
<evidence type="ECO:0000256" key="11">
    <source>
        <dbReference type="ARBA" id="ARBA00036770"/>
    </source>
</evidence>